<accession>A0ABD1S519</accession>
<dbReference type="SMART" id="SM00043">
    <property type="entry name" value="CY"/>
    <property type="match status" value="1"/>
</dbReference>
<evidence type="ECO:0000313" key="6">
    <source>
        <dbReference type="Proteomes" id="UP001604277"/>
    </source>
</evidence>
<feature type="signal peptide" evidence="3">
    <location>
        <begin position="1"/>
        <end position="24"/>
    </location>
</feature>
<dbReference type="PROSITE" id="PS00287">
    <property type="entry name" value="CYSTATIN"/>
    <property type="match status" value="1"/>
</dbReference>
<dbReference type="Pfam" id="PF16845">
    <property type="entry name" value="SQAPI"/>
    <property type="match status" value="1"/>
</dbReference>
<dbReference type="Gene3D" id="3.10.450.10">
    <property type="match status" value="1"/>
</dbReference>
<feature type="domain" description="Cystatin" evidence="4">
    <location>
        <begin position="32"/>
        <end position="121"/>
    </location>
</feature>
<reference evidence="6" key="1">
    <citation type="submission" date="2024-07" db="EMBL/GenBank/DDBJ databases">
        <title>Two chromosome-level genome assemblies of Korean endemic species Abeliophyllum distichum and Forsythia ovata (Oleaceae).</title>
        <authorList>
            <person name="Jang H."/>
        </authorList>
    </citation>
    <scope>NUCLEOTIDE SEQUENCE [LARGE SCALE GENOMIC DNA]</scope>
</reference>
<keyword evidence="3" id="KW-0732">Signal</keyword>
<keyword evidence="1" id="KW-0646">Protease inhibitor</keyword>
<dbReference type="PANTHER" id="PTHR47364">
    <property type="entry name" value="CYSTEINE PROTEINASE INHIBITOR 5"/>
    <property type="match status" value="1"/>
</dbReference>
<dbReference type="EMBL" id="JBFOLJ010000011">
    <property type="protein sequence ID" value="KAL2495586.1"/>
    <property type="molecule type" value="Genomic_DNA"/>
</dbReference>
<evidence type="ECO:0000256" key="1">
    <source>
        <dbReference type="ARBA" id="ARBA00022690"/>
    </source>
</evidence>
<dbReference type="SUPFAM" id="SSF54403">
    <property type="entry name" value="Cystatin/monellin"/>
    <property type="match status" value="1"/>
</dbReference>
<evidence type="ECO:0000256" key="2">
    <source>
        <dbReference type="ARBA" id="ARBA00022704"/>
    </source>
</evidence>
<feature type="chain" id="PRO_5044785577" evidence="3">
    <location>
        <begin position="25"/>
        <end position="170"/>
    </location>
</feature>
<dbReference type="GO" id="GO:0004869">
    <property type="term" value="F:cysteine-type endopeptidase inhibitor activity"/>
    <property type="evidence" value="ECO:0007669"/>
    <property type="project" value="UniProtKB-KW"/>
</dbReference>
<dbReference type="CDD" id="cd00042">
    <property type="entry name" value="CY"/>
    <property type="match status" value="1"/>
</dbReference>
<evidence type="ECO:0000256" key="3">
    <source>
        <dbReference type="SAM" id="SignalP"/>
    </source>
</evidence>
<protein>
    <submittedName>
        <fullName evidence="5">Cysteine proteinase inhibitor 1-like</fullName>
    </submittedName>
</protein>
<keyword evidence="2" id="KW-0789">Thiol protease inhibitor</keyword>
<organism evidence="5 6">
    <name type="scientific">Forsythia ovata</name>
    <dbReference type="NCBI Taxonomy" id="205694"/>
    <lineage>
        <taxon>Eukaryota</taxon>
        <taxon>Viridiplantae</taxon>
        <taxon>Streptophyta</taxon>
        <taxon>Embryophyta</taxon>
        <taxon>Tracheophyta</taxon>
        <taxon>Spermatophyta</taxon>
        <taxon>Magnoliopsida</taxon>
        <taxon>eudicotyledons</taxon>
        <taxon>Gunneridae</taxon>
        <taxon>Pentapetalae</taxon>
        <taxon>asterids</taxon>
        <taxon>lamiids</taxon>
        <taxon>Lamiales</taxon>
        <taxon>Oleaceae</taxon>
        <taxon>Forsythieae</taxon>
        <taxon>Forsythia</taxon>
    </lineage>
</organism>
<dbReference type="InterPro" id="IPR046350">
    <property type="entry name" value="Cystatin_sf"/>
</dbReference>
<dbReference type="InterPro" id="IPR018073">
    <property type="entry name" value="Prot_inh_cystat_CS"/>
</dbReference>
<dbReference type="Proteomes" id="UP001604277">
    <property type="component" value="Unassembled WGS sequence"/>
</dbReference>
<evidence type="ECO:0000259" key="4">
    <source>
        <dbReference type="SMART" id="SM00043"/>
    </source>
</evidence>
<name>A0ABD1S519_9LAMI</name>
<dbReference type="PANTHER" id="PTHR47364:SF2">
    <property type="entry name" value="CYSTEINE PROTEINASE INHIBITOR 5"/>
    <property type="match status" value="1"/>
</dbReference>
<dbReference type="InterPro" id="IPR000010">
    <property type="entry name" value="Cystatin_dom"/>
</dbReference>
<sequence length="170" mass="18211">MTLKSHSILLIILPILVASIEVSAALGGRKGDLVGSWQPIENLNDPIVQEIAKYAVEEHNKQAKTNLLFLSVVSGETQVVAGTNYRLVISAKDGAAVHKYQTVVWVKPWENFRKLTSFEELKVGACGWGDGAGGVGWLGGCGGAVAWEKVCLMARNCWAKCGSTPLGWGC</sequence>
<proteinExistence type="predicted"/>
<gene>
    <name evidence="5" type="ORF">Fot_39343</name>
</gene>
<dbReference type="AlphaFoldDB" id="A0ABD1S519"/>
<keyword evidence="6" id="KW-1185">Reference proteome</keyword>
<comment type="caution">
    <text evidence="5">The sequence shown here is derived from an EMBL/GenBank/DDBJ whole genome shotgun (WGS) entry which is preliminary data.</text>
</comment>
<evidence type="ECO:0000313" key="5">
    <source>
        <dbReference type="EMBL" id="KAL2495586.1"/>
    </source>
</evidence>